<comment type="caution">
    <text evidence="9">The sequence shown here is derived from an EMBL/GenBank/DDBJ whole genome shotgun (WGS) entry which is preliminary data.</text>
</comment>
<keyword evidence="10" id="KW-1185">Reference proteome</keyword>
<keyword evidence="6 7" id="KW-0472">Membrane</keyword>
<dbReference type="PANTHER" id="PTHR43266:SF9">
    <property type="entry name" value="PERMEASE, MAJOR FACILITATOR SUPERFAMILY-RELATED"/>
    <property type="match status" value="1"/>
</dbReference>
<feature type="transmembrane region" description="Helical" evidence="7">
    <location>
        <begin position="290"/>
        <end position="310"/>
    </location>
</feature>
<evidence type="ECO:0000256" key="5">
    <source>
        <dbReference type="ARBA" id="ARBA00022989"/>
    </source>
</evidence>
<dbReference type="InterPro" id="IPR036259">
    <property type="entry name" value="MFS_trans_sf"/>
</dbReference>
<feature type="transmembrane region" description="Helical" evidence="7">
    <location>
        <begin position="254"/>
        <end position="278"/>
    </location>
</feature>
<dbReference type="PANTHER" id="PTHR43266">
    <property type="entry name" value="MACROLIDE-EFFLUX PROTEIN"/>
    <property type="match status" value="1"/>
</dbReference>
<accession>A0ABT1ECP9</accession>
<evidence type="ECO:0000256" key="2">
    <source>
        <dbReference type="ARBA" id="ARBA00022448"/>
    </source>
</evidence>
<dbReference type="EMBL" id="JAMZFW010000034">
    <property type="protein sequence ID" value="MCP1103613.1"/>
    <property type="molecule type" value="Genomic_DNA"/>
</dbReference>
<dbReference type="Proteomes" id="UP001523566">
    <property type="component" value="Unassembled WGS sequence"/>
</dbReference>
<evidence type="ECO:0000256" key="3">
    <source>
        <dbReference type="ARBA" id="ARBA00022475"/>
    </source>
</evidence>
<feature type="transmembrane region" description="Helical" evidence="7">
    <location>
        <begin position="381"/>
        <end position="400"/>
    </location>
</feature>
<evidence type="ECO:0000256" key="7">
    <source>
        <dbReference type="SAM" id="Phobius"/>
    </source>
</evidence>
<organism evidence="9 10">
    <name type="scientific">Aequitasia blattaphilus</name>
    <dbReference type="NCBI Taxonomy" id="2949332"/>
    <lineage>
        <taxon>Bacteria</taxon>
        <taxon>Bacillati</taxon>
        <taxon>Bacillota</taxon>
        <taxon>Clostridia</taxon>
        <taxon>Lachnospirales</taxon>
        <taxon>Lachnospiraceae</taxon>
        <taxon>Aequitasia</taxon>
    </lineage>
</organism>
<keyword evidence="2" id="KW-0813">Transport</keyword>
<protein>
    <submittedName>
        <fullName evidence="9">MFS transporter</fullName>
    </submittedName>
</protein>
<evidence type="ECO:0000313" key="10">
    <source>
        <dbReference type="Proteomes" id="UP001523566"/>
    </source>
</evidence>
<evidence type="ECO:0000256" key="4">
    <source>
        <dbReference type="ARBA" id="ARBA00022692"/>
    </source>
</evidence>
<proteinExistence type="predicted"/>
<dbReference type="InterPro" id="IPR011701">
    <property type="entry name" value="MFS"/>
</dbReference>
<keyword evidence="4 7" id="KW-0812">Transmembrane</keyword>
<dbReference type="InterPro" id="IPR020846">
    <property type="entry name" value="MFS_dom"/>
</dbReference>
<feature type="transmembrane region" description="Helical" evidence="7">
    <location>
        <begin position="352"/>
        <end position="375"/>
    </location>
</feature>
<feature type="domain" description="Major facilitator superfamily (MFS) profile" evidence="8">
    <location>
        <begin position="1"/>
        <end position="188"/>
    </location>
</feature>
<dbReference type="SUPFAM" id="SSF103473">
    <property type="entry name" value="MFS general substrate transporter"/>
    <property type="match status" value="1"/>
</dbReference>
<keyword evidence="3" id="KW-1003">Cell membrane</keyword>
<feature type="transmembrane region" description="Helical" evidence="7">
    <location>
        <begin position="98"/>
        <end position="122"/>
    </location>
</feature>
<keyword evidence="5 7" id="KW-1133">Transmembrane helix</keyword>
<reference evidence="9 10" key="1">
    <citation type="journal article" date="2022" name="Genome Biol. Evol.">
        <title>Host diet, physiology and behaviors set the stage for Lachnospiraceae cladogenesis.</title>
        <authorList>
            <person name="Vera-Ponce De Leon A."/>
            <person name="Schneider M."/>
            <person name="Jahnes B.C."/>
            <person name="Sadowski V."/>
            <person name="Camuy-Velez L.A."/>
            <person name="Duan J."/>
            <person name="Sabree Z.L."/>
        </authorList>
    </citation>
    <scope>NUCLEOTIDE SEQUENCE [LARGE SCALE GENOMIC DNA]</scope>
    <source>
        <strain evidence="9 10">PAL113</strain>
    </source>
</reference>
<dbReference type="RefSeq" id="WP_262067384.1">
    <property type="nucleotide sequence ID" value="NZ_JAMXOD010000034.1"/>
</dbReference>
<comment type="subcellular location">
    <subcellularLocation>
        <location evidence="1">Cell membrane</location>
        <topology evidence="1">Multi-pass membrane protein</topology>
    </subcellularLocation>
</comment>
<gene>
    <name evidence="9" type="ORF">NK125_14515</name>
</gene>
<evidence type="ECO:0000313" key="9">
    <source>
        <dbReference type="EMBL" id="MCP1103613.1"/>
    </source>
</evidence>
<feature type="transmembrane region" description="Helical" evidence="7">
    <location>
        <begin position="72"/>
        <end position="92"/>
    </location>
</feature>
<evidence type="ECO:0000259" key="8">
    <source>
        <dbReference type="PROSITE" id="PS50850"/>
    </source>
</evidence>
<dbReference type="Pfam" id="PF07690">
    <property type="entry name" value="MFS_1"/>
    <property type="match status" value="1"/>
</dbReference>
<name>A0ABT1ECP9_9FIRM</name>
<feature type="transmembrane region" description="Helical" evidence="7">
    <location>
        <begin position="162"/>
        <end position="183"/>
    </location>
</feature>
<feature type="transmembrane region" description="Helical" evidence="7">
    <location>
        <begin position="316"/>
        <end position="340"/>
    </location>
</feature>
<dbReference type="Gene3D" id="1.20.1250.20">
    <property type="entry name" value="MFS general substrate transporter like domains"/>
    <property type="match status" value="1"/>
</dbReference>
<sequence length="408" mass="44469">MLGKNFNILLLGQIISLLGNGVQRFALSLYILDLTGSGRVFSAVLAISMIPYVLLAPLAGEMADHFDRKKNMIVLDFISAALCLVFVCLTHMETGSVFYAGILIFLLSVIACLYSPSVTASIPQVVGKEQLLRANALVTQVSSLANFIGPIIAGILYGNIGIAGIVMINGISFFLSAIMELFLKLPDRRTKKSKYLLKFKEGFRGMYHTAKELHKKTPVVLAIISSYGLYNILIYPVISVFTPYYIRIVLGMSATLYGVLEGVMLFGMLFGSVLLAVFPTRFQIQSIKRILFLMPTSVLLIAGMTVVLKGGFGQSIFLALCGAIIMFALGLSNVMTLSYIQRVVAVDSLGRTSALSTAVATMTIPIGQLLFGWVMDSKVPVFIWLLPVALLCFAVSYRLGKRLALCHE</sequence>
<evidence type="ECO:0000256" key="1">
    <source>
        <dbReference type="ARBA" id="ARBA00004651"/>
    </source>
</evidence>
<feature type="transmembrane region" description="Helical" evidence="7">
    <location>
        <begin position="40"/>
        <end position="60"/>
    </location>
</feature>
<dbReference type="PROSITE" id="PS50850">
    <property type="entry name" value="MFS"/>
    <property type="match status" value="1"/>
</dbReference>
<feature type="transmembrane region" description="Helical" evidence="7">
    <location>
        <begin position="134"/>
        <end position="156"/>
    </location>
</feature>
<feature type="transmembrane region" description="Helical" evidence="7">
    <location>
        <begin position="219"/>
        <end position="242"/>
    </location>
</feature>
<evidence type="ECO:0000256" key="6">
    <source>
        <dbReference type="ARBA" id="ARBA00023136"/>
    </source>
</evidence>
<dbReference type="CDD" id="cd06173">
    <property type="entry name" value="MFS_MefA_like"/>
    <property type="match status" value="1"/>
</dbReference>